<dbReference type="SMART" id="SM00547">
    <property type="entry name" value="ZnF_RBZ"/>
    <property type="match status" value="2"/>
</dbReference>
<keyword evidence="8" id="KW-0325">Glycoprotein</keyword>
<feature type="compositionally biased region" description="Acidic residues" evidence="11">
    <location>
        <begin position="1145"/>
        <end position="1161"/>
    </location>
</feature>
<gene>
    <name evidence="14" type="ORF">ZHAS_00016760</name>
</gene>
<dbReference type="VEuPathDB" id="VectorBase:ASIS009238"/>
<reference evidence="15" key="2">
    <citation type="submission" date="2020-05" db="UniProtKB">
        <authorList>
            <consortium name="EnsemblMetazoa"/>
        </authorList>
    </citation>
    <scope>IDENTIFICATION</scope>
</reference>
<evidence type="ECO:0000256" key="3">
    <source>
        <dbReference type="ARBA" id="ARBA00022723"/>
    </source>
</evidence>
<keyword evidence="12" id="KW-0732">Signal</keyword>
<organism evidence="14">
    <name type="scientific">Anopheles sinensis</name>
    <name type="common">Mosquito</name>
    <dbReference type="NCBI Taxonomy" id="74873"/>
    <lineage>
        <taxon>Eukaryota</taxon>
        <taxon>Metazoa</taxon>
        <taxon>Ecdysozoa</taxon>
        <taxon>Arthropoda</taxon>
        <taxon>Hexapoda</taxon>
        <taxon>Insecta</taxon>
        <taxon>Pterygota</taxon>
        <taxon>Neoptera</taxon>
        <taxon>Endopterygota</taxon>
        <taxon>Diptera</taxon>
        <taxon>Nematocera</taxon>
        <taxon>Culicoidea</taxon>
        <taxon>Culicidae</taxon>
        <taxon>Anophelinae</taxon>
        <taxon>Anopheles</taxon>
    </lineage>
</organism>
<dbReference type="InterPro" id="IPR007718">
    <property type="entry name" value="Srp40_C"/>
</dbReference>
<dbReference type="InterPro" id="IPR001876">
    <property type="entry name" value="Znf_RanBP2"/>
</dbReference>
<dbReference type="SUPFAM" id="SSF53474">
    <property type="entry name" value="alpha/beta-Hydrolases"/>
    <property type="match status" value="2"/>
</dbReference>
<dbReference type="GO" id="GO:0106435">
    <property type="term" value="F:carboxylesterase activity"/>
    <property type="evidence" value="ECO:0007669"/>
    <property type="project" value="UniProtKB-EC"/>
</dbReference>
<dbReference type="OrthoDB" id="6846267at2759"/>
<evidence type="ECO:0000313" key="16">
    <source>
        <dbReference type="Proteomes" id="UP000030765"/>
    </source>
</evidence>
<dbReference type="InterPro" id="IPR002018">
    <property type="entry name" value="CarbesteraseB"/>
</dbReference>
<feature type="compositionally biased region" description="Basic and acidic residues" evidence="11">
    <location>
        <begin position="1368"/>
        <end position="1379"/>
    </location>
</feature>
<sequence length="1656" mass="182629">MKSPERKCVRFLLLISCIALEALAKTDHPVVTISNGPIVGERRGNYYAFEGLPYAKAPIGERRFASPELNDDVWEEPRNATTLGAYCMQWSHTIPGEDKLFGEEDCLYVNVYTTALELPEKPADTRSTLVYIHGGAFMFGGGGLFSPKHILQKPMIVVTFNYRLGPLGFLSTEDDVIPGNFGLKDQVTALQWVKKNIHHFGGDPERVTLVGFSAGGASVHLHYFSPMSRGLFQNGIAHSGTALNPWVMAEDSARKAKLISHSLGCPTDRSQTLLNCLRDRPAEAIVRQVPLLLDYLYNPFSPLGVVIERQSKLNRKPFLVDHPAVLSRKGKLTKVPLILSVTQGEGLYPGAEFISKPEYLQEIDTRWNELLPAILDYKSAVPDAKERDQLSKAISEHYFGKERKLTMDNFRDFVSILSNRLFFAGTTRAAKLLQPHLPVYFYYFNFKAAYGIGELMSGSDENYGVAHGDDTLLIFPSRIRDNHPYTDKELRVVANFVTLYDSFSRGLEPRYGTDALPMQNVTGKLQFLEVKAPPPVKLTIKNGPIVGEQRSNHIAFEGIPYAKPPLGALRFAASELLEERWNEPRNATQTGPVCLQWSHLKPGDDKIDGEEDCLFLNVYTPNLTLSDDPFPTIVHLHGGAFMYGGGGFFRPDFLLHRPLILVTVNYRLGPFGFLSTEDDVVGGNFGLKDQVTALQWVQKNIKYFGGDAGRVTLSGFSAGGASVHLHMLSPLSRGLFRSAIGHSGSAFNPWVMVERAAEKAKLIASGVGCPTNNSRALLECLRQRPAREIVRQVAQLQDFLYNPFSPLGVVVEKQGKNNPKPFLAEQPRELTRRGKFSKVPLILSVTEAEGLYPAAEFFGNASYLKHINARWNDVLPSILDYKYAVRDVHSRDALSDVIRMRYLGEGNLNEHNFHHFVRMVSNRLFFAGITEQAKLMQQHIPVYFYVDRYKATYGLAEALSGSAKFLGVPHGEDILLILPSSLRNGFPYTAEELTMVSKFVDMYESIAYGQQPRFGKQLLVAQKDAERITYLEIGFPNNTIVTADFLSDEPFWGILNFNDGTTVPSVHCLSFHSFNMAAISETVLDALVLEHLASKDKTLADIYQKKYKSPKLPKGSPRLGEIVKHYQATKKQLVLPGKAAAKEESSEEDEEDSDDDEEEEQAAVTPAKKAVTNGKAATNGNAATNGKKAAAPQEEEDDDDDDDEEEEEEDSDEEEEDTPAVKAPVKKPKQLPLVKPGQKRKAEEKQDNEEEDDEDEDDEEEEEEEAEEQKPPAKKANKQEPQGKQQNDRKSFGGYNNGDQSNNKKPGDWDCPSCGMSNFRSRTSCFKCQEANPNPSSDWTCPSCNSSNFETRWSCRQCQTKNPNSTGRPERKSFGDEGGRGGGGRGGFRGAGRGGGGGGFGRGRGGGGGFGRGPPVVAKKQQEESSSDDSSSEEETAKKPVAPAKATPAKTPAKVAPAVAKKQQEESSSDDSSSEEETAKKPAAPAKATPAKVVAKPAAAVAQKKQESSDDSSDDSSDEEDAKPAMKASANTPAKAPAKAAPFETPPNKQNPKQQNGSSSSGFGGSGQKSFANSDERRGVQRFRRVKEEAIEIDNRLKDNSYEAKQNAHGAYGEKANQVLKHVKGKMFRHEKTKKKRSGYFGGMIDTSVNSIKFDN</sequence>
<dbReference type="Proteomes" id="UP000030765">
    <property type="component" value="Unassembled WGS sequence"/>
</dbReference>
<protein>
    <recommendedName>
        <fullName evidence="9">carboxylesterase</fullName>
        <ecNumber evidence="9">3.1.1.1</ecNumber>
    </recommendedName>
</protein>
<feature type="signal peptide" evidence="12">
    <location>
        <begin position="1"/>
        <end position="24"/>
    </location>
</feature>
<dbReference type="ESTHER" id="9dipt-sime3xf.b">
    <property type="family name" value="Carb_B_Arthropoda"/>
</dbReference>
<dbReference type="InterPro" id="IPR019819">
    <property type="entry name" value="Carboxylesterase_B_CS"/>
</dbReference>
<evidence type="ECO:0000256" key="1">
    <source>
        <dbReference type="ARBA" id="ARBA00005964"/>
    </source>
</evidence>
<feature type="compositionally biased region" description="Low complexity" evidence="11">
    <location>
        <begin position="1527"/>
        <end position="1542"/>
    </location>
</feature>
<evidence type="ECO:0000256" key="10">
    <source>
        <dbReference type="PROSITE-ProRule" id="PRU00322"/>
    </source>
</evidence>
<evidence type="ECO:0000259" key="13">
    <source>
        <dbReference type="PROSITE" id="PS50199"/>
    </source>
</evidence>
<evidence type="ECO:0000256" key="7">
    <source>
        <dbReference type="ARBA" id="ARBA00023157"/>
    </source>
</evidence>
<dbReference type="PROSITE" id="PS00122">
    <property type="entry name" value="CARBOXYLESTERASE_B_1"/>
    <property type="match status" value="2"/>
</dbReference>
<dbReference type="Pfam" id="PF00641">
    <property type="entry name" value="Zn_ribbon_RanBP"/>
    <property type="match status" value="2"/>
</dbReference>
<dbReference type="Pfam" id="PF00135">
    <property type="entry name" value="COesterase"/>
    <property type="match status" value="2"/>
</dbReference>
<dbReference type="InterPro" id="IPR019826">
    <property type="entry name" value="Carboxylesterase_B_AS"/>
</dbReference>
<dbReference type="InterPro" id="IPR036443">
    <property type="entry name" value="Znf_RanBP2_sf"/>
</dbReference>
<dbReference type="EMBL" id="KE525341">
    <property type="protein sequence ID" value="KFB48754.1"/>
    <property type="molecule type" value="Genomic_DNA"/>
</dbReference>
<dbReference type="FunFam" id="3.40.50.1820:FF:000155">
    <property type="entry name" value="Carboxylic ester hydrolase"/>
    <property type="match status" value="2"/>
</dbReference>
<evidence type="ECO:0000256" key="12">
    <source>
        <dbReference type="SAM" id="SignalP"/>
    </source>
</evidence>
<dbReference type="VEuPathDB" id="VectorBase:ASIC016760"/>
<evidence type="ECO:0000256" key="2">
    <source>
        <dbReference type="ARBA" id="ARBA00022487"/>
    </source>
</evidence>
<keyword evidence="4 10" id="KW-0863">Zinc-finger</keyword>
<accession>A0A084WEW0</accession>
<proteinExistence type="inferred from homology"/>
<name>A0A084WEW0_ANOSI</name>
<dbReference type="GO" id="GO:0008270">
    <property type="term" value="F:zinc ion binding"/>
    <property type="evidence" value="ECO:0007669"/>
    <property type="project" value="UniProtKB-KW"/>
</dbReference>
<keyword evidence="3" id="KW-0479">Metal-binding</keyword>
<dbReference type="STRING" id="74873.A0A084WEW0"/>
<feature type="region of interest" description="Disordered" evidence="11">
    <location>
        <begin position="1357"/>
        <end position="1585"/>
    </location>
</feature>
<dbReference type="InterPro" id="IPR029058">
    <property type="entry name" value="AB_hydrolase_fold"/>
</dbReference>
<keyword evidence="16" id="KW-1185">Reference proteome</keyword>
<dbReference type="EMBL" id="ATLV01023259">
    <property type="status" value="NOT_ANNOTATED_CDS"/>
    <property type="molecule type" value="Genomic_DNA"/>
</dbReference>
<keyword evidence="6" id="KW-0862">Zinc</keyword>
<dbReference type="PROSITE" id="PS50199">
    <property type="entry name" value="ZF_RANBP2_2"/>
    <property type="match status" value="2"/>
</dbReference>
<keyword evidence="2" id="KW-0719">Serine esterase</keyword>
<feature type="compositionally biased region" description="Low complexity" evidence="11">
    <location>
        <begin position="1439"/>
        <end position="1461"/>
    </location>
</feature>
<dbReference type="Gene3D" id="4.10.1060.10">
    <property type="entry name" value="Zinc finger, RanBP2-type"/>
    <property type="match status" value="1"/>
</dbReference>
<comment type="similarity">
    <text evidence="1">Belongs to the type-B carboxylesterase/lipase family.</text>
</comment>
<feature type="region of interest" description="Disordered" evidence="11">
    <location>
        <begin position="1134"/>
        <end position="1313"/>
    </location>
</feature>
<feature type="compositionally biased region" description="Polar residues" evidence="11">
    <location>
        <begin position="1547"/>
        <end position="1556"/>
    </location>
</feature>
<evidence type="ECO:0000256" key="6">
    <source>
        <dbReference type="ARBA" id="ARBA00022833"/>
    </source>
</evidence>
<dbReference type="PROSITE" id="PS01358">
    <property type="entry name" value="ZF_RANBP2_1"/>
    <property type="match status" value="2"/>
</dbReference>
<dbReference type="GO" id="GO:0005730">
    <property type="term" value="C:nucleolus"/>
    <property type="evidence" value="ECO:0007669"/>
    <property type="project" value="UniProtKB-ARBA"/>
</dbReference>
<evidence type="ECO:0000256" key="5">
    <source>
        <dbReference type="ARBA" id="ARBA00022801"/>
    </source>
</evidence>
<feature type="chain" id="PRO_5007236614" description="carboxylesterase" evidence="12">
    <location>
        <begin position="25"/>
        <end position="1656"/>
    </location>
</feature>
<reference evidence="14 16" key="1">
    <citation type="journal article" date="2014" name="BMC Genomics">
        <title>Genome sequence of Anopheles sinensis provides insight into genetics basis of mosquito competence for malaria parasites.</title>
        <authorList>
            <person name="Zhou D."/>
            <person name="Zhang D."/>
            <person name="Ding G."/>
            <person name="Shi L."/>
            <person name="Hou Q."/>
            <person name="Ye Y."/>
            <person name="Xu Y."/>
            <person name="Zhou H."/>
            <person name="Xiong C."/>
            <person name="Li S."/>
            <person name="Yu J."/>
            <person name="Hong S."/>
            <person name="Yu X."/>
            <person name="Zou P."/>
            <person name="Chen C."/>
            <person name="Chang X."/>
            <person name="Wang W."/>
            <person name="Lv Y."/>
            <person name="Sun Y."/>
            <person name="Ma L."/>
            <person name="Shen B."/>
            <person name="Zhu C."/>
        </authorList>
    </citation>
    <scope>NUCLEOTIDE SEQUENCE [LARGE SCALE GENOMIC DNA]</scope>
</reference>
<keyword evidence="7" id="KW-1015">Disulfide bond</keyword>
<feature type="compositionally biased region" description="Low complexity" evidence="11">
    <location>
        <begin position="1172"/>
        <end position="1191"/>
    </location>
</feature>
<evidence type="ECO:0000256" key="8">
    <source>
        <dbReference type="ARBA" id="ARBA00023180"/>
    </source>
</evidence>
<feature type="compositionally biased region" description="Acidic residues" evidence="11">
    <location>
        <begin position="1425"/>
        <end position="1434"/>
    </location>
</feature>
<feature type="compositionally biased region" description="Acidic residues" evidence="11">
    <location>
        <begin position="1246"/>
        <end position="1267"/>
    </location>
</feature>
<dbReference type="SUPFAM" id="SSF90209">
    <property type="entry name" value="Ran binding protein zinc finger-like"/>
    <property type="match status" value="1"/>
</dbReference>
<feature type="domain" description="RanBP2-type" evidence="13">
    <location>
        <begin position="1335"/>
        <end position="1364"/>
    </location>
</feature>
<dbReference type="PANTHER" id="PTHR43142:SF1">
    <property type="entry name" value="CARBOXYLIC ESTER HYDROLASE"/>
    <property type="match status" value="1"/>
</dbReference>
<dbReference type="PROSITE" id="PS00941">
    <property type="entry name" value="CARBOXYLESTERASE_B_2"/>
    <property type="match status" value="1"/>
</dbReference>
<feature type="compositionally biased region" description="Gly residues" evidence="11">
    <location>
        <begin position="1380"/>
        <end position="1412"/>
    </location>
</feature>
<evidence type="ECO:0000256" key="4">
    <source>
        <dbReference type="ARBA" id="ARBA00022771"/>
    </source>
</evidence>
<evidence type="ECO:0000256" key="11">
    <source>
        <dbReference type="SAM" id="MobiDB-lite"/>
    </source>
</evidence>
<evidence type="ECO:0000256" key="9">
    <source>
        <dbReference type="ARBA" id="ARBA00039155"/>
    </source>
</evidence>
<dbReference type="ESTHER" id="9dipt-sime3xf.a">
    <property type="family name" value="Carb_B_Arthropoda"/>
</dbReference>
<evidence type="ECO:0000313" key="14">
    <source>
        <dbReference type="EMBL" id="KFB48754.1"/>
    </source>
</evidence>
<dbReference type="EC" id="3.1.1.1" evidence="9"/>
<dbReference type="Pfam" id="PF05022">
    <property type="entry name" value="SRP40_C"/>
    <property type="match status" value="1"/>
</dbReference>
<feature type="compositionally biased region" description="Low complexity" evidence="11">
    <location>
        <begin position="1481"/>
        <end position="1503"/>
    </location>
</feature>
<dbReference type="VEuPathDB" id="VectorBase:ASIS000302"/>
<dbReference type="EnsemblMetazoa" id="ASIC016760-RA">
    <property type="protein sequence ID" value="ASIC016760-PA"/>
    <property type="gene ID" value="ASIC016760"/>
</dbReference>
<dbReference type="PANTHER" id="PTHR43142">
    <property type="entry name" value="CARBOXYLIC ESTER HYDROLASE"/>
    <property type="match status" value="1"/>
</dbReference>
<keyword evidence="5" id="KW-0378">Hydrolase</keyword>
<feature type="compositionally biased region" description="Polar residues" evidence="11">
    <location>
        <begin position="1357"/>
        <end position="1367"/>
    </location>
</feature>
<dbReference type="VEuPathDB" id="VectorBase:ASIS003943"/>
<dbReference type="Gene3D" id="3.40.50.1820">
    <property type="entry name" value="alpha/beta hydrolase"/>
    <property type="match status" value="2"/>
</dbReference>
<feature type="compositionally biased region" description="Acidic residues" evidence="11">
    <location>
        <begin position="1193"/>
        <end position="1218"/>
    </location>
</feature>
<evidence type="ECO:0000313" key="15">
    <source>
        <dbReference type="EnsemblMetazoa" id="ASIC016760-PA"/>
    </source>
</evidence>
<feature type="compositionally biased region" description="Acidic residues" evidence="11">
    <location>
        <begin position="1467"/>
        <end position="1476"/>
    </location>
</feature>
<feature type="compositionally biased region" description="Acidic residues" evidence="11">
    <location>
        <begin position="1509"/>
        <end position="1521"/>
    </location>
</feature>
<feature type="domain" description="RanBP2-type" evidence="13">
    <location>
        <begin position="1305"/>
        <end position="1334"/>
    </location>
</feature>